<sequence>NAGKLTYIDTKYVVHVKRWQEVLGLGPSSKRTRHGRVKTTANSPG</sequence>
<name>B6HY78_HUMAN</name>
<gene>
    <name evidence="2" type="primary">IL23R</name>
</gene>
<accession>B6HY78</accession>
<reference evidence="2" key="1">
    <citation type="submission" date="2008-04" db="EMBL/GenBank/DDBJ databases">
        <title>Identification and characterization of multiple splice forms of the human interleukin-23 receptor alpha chain in mitogen-activated leukocytes.</title>
        <authorList>
            <person name="Kan S.H."/>
            <person name="Mancini G."/>
            <person name="Gallagher G."/>
        </authorList>
    </citation>
    <scope>NUCLEOTIDE SEQUENCE</scope>
</reference>
<feature type="non-terminal residue" evidence="2">
    <location>
        <position position="1"/>
    </location>
</feature>
<evidence type="ECO:0000313" key="2">
    <source>
        <dbReference type="EMBL" id="CAQ51243.1"/>
    </source>
</evidence>
<dbReference type="EMBL" id="AM990337">
    <property type="protein sequence ID" value="CAQ51256.1"/>
    <property type="molecule type" value="mRNA"/>
</dbReference>
<dbReference type="OrthoDB" id="9897281at2759"/>
<dbReference type="AlphaFoldDB" id="B6HY78"/>
<dbReference type="EMBL" id="AM990324">
    <property type="protein sequence ID" value="CAQ51243.1"/>
    <property type="molecule type" value="mRNA"/>
</dbReference>
<evidence type="ECO:0000256" key="1">
    <source>
        <dbReference type="SAM" id="MobiDB-lite"/>
    </source>
</evidence>
<proteinExistence type="evidence at transcript level"/>
<keyword evidence="2" id="KW-0675">Receptor</keyword>
<dbReference type="EMBL" id="AM990334">
    <property type="protein sequence ID" value="CAQ51253.1"/>
    <property type="molecule type" value="mRNA"/>
</dbReference>
<feature type="region of interest" description="Disordered" evidence="1">
    <location>
        <begin position="25"/>
        <end position="45"/>
    </location>
</feature>
<organism evidence="2">
    <name type="scientific">Homo sapiens</name>
    <name type="common">Human</name>
    <dbReference type="NCBI Taxonomy" id="9606"/>
    <lineage>
        <taxon>Eukaryota</taxon>
        <taxon>Metazoa</taxon>
        <taxon>Chordata</taxon>
        <taxon>Craniata</taxon>
        <taxon>Vertebrata</taxon>
        <taxon>Euteleostomi</taxon>
        <taxon>Mammalia</taxon>
        <taxon>Eutheria</taxon>
        <taxon>Euarchontoglires</taxon>
        <taxon>Primates</taxon>
        <taxon>Haplorrhini</taxon>
        <taxon>Catarrhini</taxon>
        <taxon>Hominidae</taxon>
        <taxon>Homo</taxon>
    </lineage>
</organism>
<protein>
    <submittedName>
        <fullName evidence="2">Interleukin 23 receptor</fullName>
    </submittedName>
</protein>
<dbReference type="ChiTaRS" id="IL23R">
    <property type="organism name" value="human"/>
</dbReference>